<evidence type="ECO:0000313" key="3">
    <source>
        <dbReference type="Proteomes" id="UP000664859"/>
    </source>
</evidence>
<name>A0A835Z1J6_9STRA</name>
<organism evidence="2 3">
    <name type="scientific">Tribonema minus</name>
    <dbReference type="NCBI Taxonomy" id="303371"/>
    <lineage>
        <taxon>Eukaryota</taxon>
        <taxon>Sar</taxon>
        <taxon>Stramenopiles</taxon>
        <taxon>Ochrophyta</taxon>
        <taxon>PX clade</taxon>
        <taxon>Xanthophyceae</taxon>
        <taxon>Tribonematales</taxon>
        <taxon>Tribonemataceae</taxon>
        <taxon>Tribonema</taxon>
    </lineage>
</organism>
<keyword evidence="3" id="KW-1185">Reference proteome</keyword>
<feature type="region of interest" description="Disordered" evidence="1">
    <location>
        <begin position="38"/>
        <end position="77"/>
    </location>
</feature>
<protein>
    <submittedName>
        <fullName evidence="2">Uncharacterized protein</fullName>
    </submittedName>
</protein>
<dbReference type="AlphaFoldDB" id="A0A835Z1J6"/>
<dbReference type="Proteomes" id="UP000664859">
    <property type="component" value="Unassembled WGS sequence"/>
</dbReference>
<sequence>MVQAVVRPLRAGRDAGAGTTRVQPEVAACTLRHAGRGAGTGAAMKRSAPRTPLAAAAAAAPRAPPARVAGRGTGAGAATERATHAAGLLVEVPLDPLVDCGALQPSRHAALSGCLWDRQLIHNSGVCGCLEDTFALRLAA</sequence>
<gene>
    <name evidence="2" type="ORF">JKP88DRAFT_273360</name>
</gene>
<feature type="compositionally biased region" description="Low complexity" evidence="1">
    <location>
        <begin position="49"/>
        <end position="77"/>
    </location>
</feature>
<proteinExistence type="predicted"/>
<accession>A0A835Z1J6</accession>
<dbReference type="EMBL" id="JAFCMP010000334">
    <property type="protein sequence ID" value="KAG5181279.1"/>
    <property type="molecule type" value="Genomic_DNA"/>
</dbReference>
<evidence type="ECO:0000313" key="2">
    <source>
        <dbReference type="EMBL" id="KAG5181279.1"/>
    </source>
</evidence>
<comment type="caution">
    <text evidence="2">The sequence shown here is derived from an EMBL/GenBank/DDBJ whole genome shotgun (WGS) entry which is preliminary data.</text>
</comment>
<evidence type="ECO:0000256" key="1">
    <source>
        <dbReference type="SAM" id="MobiDB-lite"/>
    </source>
</evidence>
<reference evidence="2" key="1">
    <citation type="submission" date="2021-02" db="EMBL/GenBank/DDBJ databases">
        <title>First Annotated Genome of the Yellow-green Alga Tribonema minus.</title>
        <authorList>
            <person name="Mahan K.M."/>
        </authorList>
    </citation>
    <scope>NUCLEOTIDE SEQUENCE</scope>
    <source>
        <strain evidence="2">UTEX B ZZ1240</strain>
    </source>
</reference>